<name>A0A1B7NKR7_9EURO</name>
<evidence type="ECO:0000256" key="1">
    <source>
        <dbReference type="SAM" id="MobiDB-lite"/>
    </source>
</evidence>
<accession>A0A1B7NKR7</accession>
<dbReference type="AlphaFoldDB" id="A0A1B7NKR7"/>
<sequence length="66" mass="7000">MGDVGPAVSDEQEQLRDSLAVIKESIQDIHVLVTGFGVCESVGDDEPPNPSTNTKIFINGKTTLVS</sequence>
<evidence type="ECO:0000313" key="3">
    <source>
        <dbReference type="Proteomes" id="UP000091918"/>
    </source>
</evidence>
<keyword evidence="3" id="KW-1185">Reference proteome</keyword>
<feature type="compositionally biased region" description="Polar residues" evidence="1">
    <location>
        <begin position="51"/>
        <end position="66"/>
    </location>
</feature>
<reference evidence="2 3" key="1">
    <citation type="submission" date="2015-07" db="EMBL/GenBank/DDBJ databases">
        <title>Emmonsia species relationships and genome sequence.</title>
        <authorList>
            <person name="Cuomo C.A."/>
            <person name="Schwartz I.S."/>
            <person name="Kenyon C."/>
            <person name="de Hoog G.S."/>
            <person name="Govender N.P."/>
            <person name="Botha A."/>
            <person name="Moreno L."/>
            <person name="de Vries M."/>
            <person name="Munoz J.F."/>
            <person name="Stielow J.B."/>
        </authorList>
    </citation>
    <scope>NUCLEOTIDE SEQUENCE [LARGE SCALE GENOMIC DNA]</scope>
    <source>
        <strain evidence="2 3">CBS 136260</strain>
    </source>
</reference>
<gene>
    <name evidence="2" type="ORF">ACJ72_08272</name>
</gene>
<proteinExistence type="predicted"/>
<protein>
    <submittedName>
        <fullName evidence="2">Uncharacterized protein</fullName>
    </submittedName>
</protein>
<dbReference type="OrthoDB" id="407146at2759"/>
<organism evidence="2 3">
    <name type="scientific">Emergomyces africanus</name>
    <dbReference type="NCBI Taxonomy" id="1955775"/>
    <lineage>
        <taxon>Eukaryota</taxon>
        <taxon>Fungi</taxon>
        <taxon>Dikarya</taxon>
        <taxon>Ascomycota</taxon>
        <taxon>Pezizomycotina</taxon>
        <taxon>Eurotiomycetes</taxon>
        <taxon>Eurotiomycetidae</taxon>
        <taxon>Onygenales</taxon>
        <taxon>Ajellomycetaceae</taxon>
        <taxon>Emergomyces</taxon>
    </lineage>
</organism>
<feature type="region of interest" description="Disordered" evidence="1">
    <location>
        <begin position="43"/>
        <end position="66"/>
    </location>
</feature>
<comment type="caution">
    <text evidence="2">The sequence shown here is derived from an EMBL/GenBank/DDBJ whole genome shotgun (WGS) entry which is preliminary data.</text>
</comment>
<evidence type="ECO:0000313" key="2">
    <source>
        <dbReference type="EMBL" id="OAX77429.1"/>
    </source>
</evidence>
<dbReference type="EMBL" id="LGUA01002550">
    <property type="protein sequence ID" value="OAX77429.1"/>
    <property type="molecule type" value="Genomic_DNA"/>
</dbReference>
<dbReference type="Proteomes" id="UP000091918">
    <property type="component" value="Unassembled WGS sequence"/>
</dbReference>